<feature type="domain" description="DUF559" evidence="2">
    <location>
        <begin position="69"/>
        <end position="169"/>
    </location>
</feature>
<evidence type="ECO:0000256" key="1">
    <source>
        <dbReference type="SAM" id="MobiDB-lite"/>
    </source>
</evidence>
<reference evidence="3" key="2">
    <citation type="submission" date="2020-09" db="EMBL/GenBank/DDBJ databases">
        <authorList>
            <person name="Sun Q."/>
            <person name="Zhou Y."/>
        </authorList>
    </citation>
    <scope>NUCLEOTIDE SEQUENCE</scope>
    <source>
        <strain evidence="3">CGMCC 1.15330</strain>
    </source>
</reference>
<dbReference type="Proteomes" id="UP000623067">
    <property type="component" value="Unassembled WGS sequence"/>
</dbReference>
<feature type="region of interest" description="Disordered" evidence="1">
    <location>
        <begin position="42"/>
        <end position="80"/>
    </location>
</feature>
<feature type="region of interest" description="Disordered" evidence="1">
    <location>
        <begin position="175"/>
        <end position="197"/>
    </location>
</feature>
<feature type="compositionally biased region" description="Polar residues" evidence="1">
    <location>
        <begin position="60"/>
        <end position="71"/>
    </location>
</feature>
<dbReference type="AlphaFoldDB" id="A0A916SWZ3"/>
<reference evidence="3" key="1">
    <citation type="journal article" date="2014" name="Int. J. Syst. Evol. Microbiol.">
        <title>Complete genome sequence of Corynebacterium casei LMG S-19264T (=DSM 44701T), isolated from a smear-ripened cheese.</title>
        <authorList>
            <consortium name="US DOE Joint Genome Institute (JGI-PGF)"/>
            <person name="Walter F."/>
            <person name="Albersmeier A."/>
            <person name="Kalinowski J."/>
            <person name="Ruckert C."/>
        </authorList>
    </citation>
    <scope>NUCLEOTIDE SEQUENCE</scope>
    <source>
        <strain evidence="3">CGMCC 1.15330</strain>
    </source>
</reference>
<accession>A0A916SWZ3</accession>
<gene>
    <name evidence="3" type="ORF">GCM10011380_04390</name>
</gene>
<feature type="compositionally biased region" description="Basic and acidic residues" evidence="1">
    <location>
        <begin position="43"/>
        <end position="57"/>
    </location>
</feature>
<feature type="compositionally biased region" description="Basic and acidic residues" evidence="1">
    <location>
        <begin position="175"/>
        <end position="189"/>
    </location>
</feature>
<dbReference type="Pfam" id="PF04480">
    <property type="entry name" value="DUF559"/>
    <property type="match status" value="1"/>
</dbReference>
<keyword evidence="4" id="KW-1185">Reference proteome</keyword>
<organism evidence="3 4">
    <name type="scientific">Sphingomonas metalli</name>
    <dbReference type="NCBI Taxonomy" id="1779358"/>
    <lineage>
        <taxon>Bacteria</taxon>
        <taxon>Pseudomonadati</taxon>
        <taxon>Pseudomonadota</taxon>
        <taxon>Alphaproteobacteria</taxon>
        <taxon>Sphingomonadales</taxon>
        <taxon>Sphingomonadaceae</taxon>
        <taxon>Sphingomonas</taxon>
    </lineage>
</organism>
<dbReference type="InterPro" id="IPR047216">
    <property type="entry name" value="Endonuclease_DUF559_bact"/>
</dbReference>
<dbReference type="InterPro" id="IPR007569">
    <property type="entry name" value="DUF559"/>
</dbReference>
<protein>
    <recommendedName>
        <fullName evidence="2">DUF559 domain-containing protein</fullName>
    </recommendedName>
</protein>
<name>A0A916SWZ3_9SPHN</name>
<sequence>MTSVWPVSEVVGRSTDTLTLPSLTRWAPPSLGGKGRAVISLSPREREGAAQRRKGEGVRSYNNHRSGTVQHARQLRREAPEPERRLLRALREAFPHLKWRHQASVGPFFADILCFSERLVIEVDGDTHAASQSADAQRMAYMAREGYRTIRVTNADVVQNIEGVIQHVSFSLREKEGAHAQHGKDEDVAGMKMGGTA</sequence>
<evidence type="ECO:0000313" key="4">
    <source>
        <dbReference type="Proteomes" id="UP000623067"/>
    </source>
</evidence>
<dbReference type="EMBL" id="BMIH01000001">
    <property type="protein sequence ID" value="GGB17968.1"/>
    <property type="molecule type" value="Genomic_DNA"/>
</dbReference>
<proteinExistence type="predicted"/>
<evidence type="ECO:0000313" key="3">
    <source>
        <dbReference type="EMBL" id="GGB17968.1"/>
    </source>
</evidence>
<dbReference type="InterPro" id="IPR011335">
    <property type="entry name" value="Restrct_endonuc-II-like"/>
</dbReference>
<dbReference type="SUPFAM" id="SSF52980">
    <property type="entry name" value="Restriction endonuclease-like"/>
    <property type="match status" value="1"/>
</dbReference>
<evidence type="ECO:0000259" key="2">
    <source>
        <dbReference type="Pfam" id="PF04480"/>
    </source>
</evidence>
<dbReference type="Gene3D" id="3.40.960.10">
    <property type="entry name" value="VSR Endonuclease"/>
    <property type="match status" value="1"/>
</dbReference>
<comment type="caution">
    <text evidence="3">The sequence shown here is derived from an EMBL/GenBank/DDBJ whole genome shotgun (WGS) entry which is preliminary data.</text>
</comment>
<dbReference type="PANTHER" id="PTHR38590:SF1">
    <property type="entry name" value="BLL0828 PROTEIN"/>
    <property type="match status" value="1"/>
</dbReference>
<dbReference type="PANTHER" id="PTHR38590">
    <property type="entry name" value="BLL0828 PROTEIN"/>
    <property type="match status" value="1"/>
</dbReference>